<dbReference type="EMBL" id="NPCC01000015">
    <property type="protein sequence ID" value="PAE88448.1"/>
    <property type="molecule type" value="Genomic_DNA"/>
</dbReference>
<proteinExistence type="inferred from homology"/>
<accession>A0A268NYD7</accession>
<keyword evidence="3" id="KW-0285">Flavoprotein</keyword>
<dbReference type="GO" id="GO:0005737">
    <property type="term" value="C:cytoplasm"/>
    <property type="evidence" value="ECO:0007669"/>
    <property type="project" value="TreeGrafter"/>
</dbReference>
<dbReference type="SUPFAM" id="SSF54373">
    <property type="entry name" value="FAD-linked reductases, C-terminal domain"/>
    <property type="match status" value="1"/>
</dbReference>
<dbReference type="Proteomes" id="UP000216207">
    <property type="component" value="Unassembled WGS sequence"/>
</dbReference>
<dbReference type="OMA" id="KGIICPW"/>
<protein>
    <submittedName>
        <fullName evidence="6">FAD-binding oxidoreductase</fullName>
    </submittedName>
</protein>
<dbReference type="Gene3D" id="3.30.9.10">
    <property type="entry name" value="D-Amino Acid Oxidase, subunit A, domain 2"/>
    <property type="match status" value="1"/>
</dbReference>
<evidence type="ECO:0000259" key="5">
    <source>
        <dbReference type="Pfam" id="PF01266"/>
    </source>
</evidence>
<comment type="similarity">
    <text evidence="2">Belongs to the DadA oxidoreductase family.</text>
</comment>
<feature type="domain" description="FAD dependent oxidoreductase" evidence="5">
    <location>
        <begin position="4"/>
        <end position="350"/>
    </location>
</feature>
<dbReference type="InterPro" id="IPR036188">
    <property type="entry name" value="FAD/NAD-bd_sf"/>
</dbReference>
<dbReference type="InterPro" id="IPR006076">
    <property type="entry name" value="FAD-dep_OxRdtase"/>
</dbReference>
<evidence type="ECO:0000313" key="7">
    <source>
        <dbReference type="Proteomes" id="UP000216207"/>
    </source>
</evidence>
<name>A0A268NYD7_SHOCL</name>
<dbReference type="RefSeq" id="WP_011245389.1">
    <property type="nucleotide sequence ID" value="NZ_CP012475.1"/>
</dbReference>
<dbReference type="PANTHER" id="PTHR13847:SF286">
    <property type="entry name" value="D-AMINO ACID DEHYDROGENASE"/>
    <property type="match status" value="1"/>
</dbReference>
<evidence type="ECO:0000313" key="6">
    <source>
        <dbReference type="EMBL" id="PAE88448.1"/>
    </source>
</evidence>
<dbReference type="PANTHER" id="PTHR13847">
    <property type="entry name" value="SARCOSINE DEHYDROGENASE-RELATED"/>
    <property type="match status" value="1"/>
</dbReference>
<reference evidence="6 7" key="1">
    <citation type="submission" date="2017-07" db="EMBL/GenBank/DDBJ databases">
        <title>Isolation and whole genome analysis of endospore-forming bacteria from heroin.</title>
        <authorList>
            <person name="Kalinowski J."/>
            <person name="Ahrens B."/>
            <person name="Al-Dilaimi A."/>
            <person name="Winkler A."/>
            <person name="Wibberg D."/>
            <person name="Schleenbecker U."/>
            <person name="Ruckert C."/>
            <person name="Wolfel R."/>
            <person name="Grass G."/>
        </authorList>
    </citation>
    <scope>NUCLEOTIDE SEQUENCE [LARGE SCALE GENOMIC DNA]</scope>
    <source>
        <strain evidence="6 7">7539</strain>
    </source>
</reference>
<dbReference type="Pfam" id="PF01266">
    <property type="entry name" value="DAO"/>
    <property type="match status" value="1"/>
</dbReference>
<dbReference type="GO" id="GO:0016491">
    <property type="term" value="F:oxidoreductase activity"/>
    <property type="evidence" value="ECO:0007669"/>
    <property type="project" value="UniProtKB-KW"/>
</dbReference>
<evidence type="ECO:0000256" key="1">
    <source>
        <dbReference type="ARBA" id="ARBA00001974"/>
    </source>
</evidence>
<sequence>MTTIVVGAGIVGASAAYHLARKGEDVILVDKRFKGEATAAGAGIVCPWISKTDDPDWYRLARNGALYYPELMERLKQDGEEHVGFAFVGALGVNEEESELAAMEARAHQRKQDTPEVGEIKRLSYREAKALFPPLKEGLEAVYVEGAARLDGRLLRDALCRAAKKHGAQVVEGEACLVYEEEAICGVEVEGTVYEGDTVIAASGAWAKQLAESIGITIEVEPQKGQIAHIGMEGYDTSKWPVVLPQTSHYLVCFDDARVVIGATRETGSGFDYRLTAGGVYEVLDEGLRVAPGLSEGSLREVRIGFRPASKDLKPLLGRVKALKGLVIATGLGASGLTMGPYVGTLAAALAVGEEPPIDLAPYDPLRKC</sequence>
<evidence type="ECO:0000256" key="2">
    <source>
        <dbReference type="ARBA" id="ARBA00009410"/>
    </source>
</evidence>
<comment type="caution">
    <text evidence="6">The sequence shown here is derived from an EMBL/GenBank/DDBJ whole genome shotgun (WGS) entry which is preliminary data.</text>
</comment>
<keyword evidence="4" id="KW-0560">Oxidoreductase</keyword>
<evidence type="ECO:0000256" key="4">
    <source>
        <dbReference type="ARBA" id="ARBA00023002"/>
    </source>
</evidence>
<gene>
    <name evidence="6" type="ORF">CHH72_12460</name>
</gene>
<dbReference type="Gene3D" id="3.50.50.60">
    <property type="entry name" value="FAD/NAD(P)-binding domain"/>
    <property type="match status" value="1"/>
</dbReference>
<evidence type="ECO:0000256" key="3">
    <source>
        <dbReference type="ARBA" id="ARBA00022630"/>
    </source>
</evidence>
<dbReference type="AlphaFoldDB" id="A0A268NYD7"/>
<comment type="cofactor">
    <cofactor evidence="1">
        <name>FAD</name>
        <dbReference type="ChEBI" id="CHEBI:57692"/>
    </cofactor>
</comment>
<organism evidence="6 7">
    <name type="scientific">Shouchella clausii</name>
    <name type="common">Alkalihalobacillus clausii</name>
    <dbReference type="NCBI Taxonomy" id="79880"/>
    <lineage>
        <taxon>Bacteria</taxon>
        <taxon>Bacillati</taxon>
        <taxon>Bacillota</taxon>
        <taxon>Bacilli</taxon>
        <taxon>Bacillales</taxon>
        <taxon>Bacillaceae</taxon>
        <taxon>Shouchella</taxon>
    </lineage>
</organism>
<dbReference type="SUPFAM" id="SSF51905">
    <property type="entry name" value="FAD/NAD(P)-binding domain"/>
    <property type="match status" value="1"/>
</dbReference>